<accession>A0A0A9YFF3</accession>
<feature type="compositionally biased region" description="Basic and acidic residues" evidence="1">
    <location>
        <begin position="168"/>
        <end position="185"/>
    </location>
</feature>
<feature type="compositionally biased region" description="Polar residues" evidence="1">
    <location>
        <begin position="240"/>
        <end position="265"/>
    </location>
</feature>
<feature type="compositionally biased region" description="Acidic residues" evidence="1">
    <location>
        <begin position="114"/>
        <end position="123"/>
    </location>
</feature>
<sequence>QRQAHIILSANDVSACRSEGLTTGSSPALNHLLLGKRALLSAKGRRIEGAVPSQDRRRQAQTGQRQDGGTSGGREGQTMTWREARTRTRKGGISTRSPSPSSNSSSSSSTELCDSSDSEESGDLLDKTSDGEKSTSPALSQVSRADKSRGTSPAKGLPGKTEPLSCDVPRESDDSRTDVERRTVIGDDFGSLQLETKLGINEEPTPDSATATNDSLSSRLSSADLITALPCDKTDGGQRVSPSSGKSTADFLSSENPLLLSSHSAATLPEVTEQRSPSGRWPAEVGLGEGTTPALVSSSLRTSPVSQTGTSGQTSSSYSTESASEGSTRRVDKSDRLQSSTLSNITRLDSLEVDSGPSVSRKGQGDEEGAQFESAREF</sequence>
<feature type="compositionally biased region" description="Low complexity" evidence="1">
    <location>
        <begin position="302"/>
        <end position="326"/>
    </location>
</feature>
<dbReference type="InterPro" id="IPR032738">
    <property type="entry name" value="Tbc1d30_C"/>
</dbReference>
<feature type="domain" description="TBC1" evidence="2">
    <location>
        <begin position="1"/>
        <end position="99"/>
    </location>
</feature>
<feature type="non-terminal residue" evidence="3">
    <location>
        <position position="1"/>
    </location>
</feature>
<proteinExistence type="predicted"/>
<reference evidence="3" key="2">
    <citation type="submission" date="2014-07" db="EMBL/GenBank/DDBJ databases">
        <authorList>
            <person name="Hull J."/>
        </authorList>
    </citation>
    <scope>NUCLEOTIDE SEQUENCE</scope>
</reference>
<feature type="compositionally biased region" description="Basic and acidic residues" evidence="1">
    <location>
        <begin position="327"/>
        <end position="336"/>
    </location>
</feature>
<protein>
    <recommendedName>
        <fullName evidence="2">TBC1 domain-containing protein</fullName>
    </recommendedName>
</protein>
<evidence type="ECO:0000256" key="1">
    <source>
        <dbReference type="SAM" id="MobiDB-lite"/>
    </source>
</evidence>
<gene>
    <name evidence="3" type="ORF">CM83_27441</name>
</gene>
<evidence type="ECO:0000259" key="2">
    <source>
        <dbReference type="Pfam" id="PF15733"/>
    </source>
</evidence>
<name>A0A0A9YFF3_LYGHE</name>
<reference evidence="3" key="1">
    <citation type="journal article" date="2014" name="PLoS ONE">
        <title>Transcriptome-Based Identification of ABC Transporters in the Western Tarnished Plant Bug Lygus hesperus.</title>
        <authorList>
            <person name="Hull J.J."/>
            <person name="Chaney K."/>
            <person name="Geib S.M."/>
            <person name="Fabrick J.A."/>
            <person name="Brent C.S."/>
            <person name="Walsh D."/>
            <person name="Lavine L.C."/>
        </authorList>
    </citation>
    <scope>NUCLEOTIDE SEQUENCE</scope>
</reference>
<feature type="region of interest" description="Disordered" evidence="1">
    <location>
        <begin position="45"/>
        <end position="378"/>
    </location>
</feature>
<evidence type="ECO:0000313" key="3">
    <source>
        <dbReference type="EMBL" id="JAG28220.1"/>
    </source>
</evidence>
<dbReference type="EMBL" id="GBHO01015384">
    <property type="protein sequence ID" value="JAG28220.1"/>
    <property type="molecule type" value="Transcribed_RNA"/>
</dbReference>
<feature type="compositionally biased region" description="Polar residues" evidence="1">
    <location>
        <begin position="337"/>
        <end position="347"/>
    </location>
</feature>
<feature type="compositionally biased region" description="Basic and acidic residues" evidence="1">
    <location>
        <begin position="124"/>
        <end position="133"/>
    </location>
</feature>
<feature type="compositionally biased region" description="Low complexity" evidence="1">
    <location>
        <begin position="94"/>
        <end position="113"/>
    </location>
</feature>
<dbReference type="AlphaFoldDB" id="A0A0A9YFF3"/>
<feature type="compositionally biased region" description="Polar residues" evidence="1">
    <location>
        <begin position="134"/>
        <end position="143"/>
    </location>
</feature>
<organism evidence="3">
    <name type="scientific">Lygus hesperus</name>
    <name type="common">Western plant bug</name>
    <dbReference type="NCBI Taxonomy" id="30085"/>
    <lineage>
        <taxon>Eukaryota</taxon>
        <taxon>Metazoa</taxon>
        <taxon>Ecdysozoa</taxon>
        <taxon>Arthropoda</taxon>
        <taxon>Hexapoda</taxon>
        <taxon>Insecta</taxon>
        <taxon>Pterygota</taxon>
        <taxon>Neoptera</taxon>
        <taxon>Paraneoptera</taxon>
        <taxon>Hemiptera</taxon>
        <taxon>Heteroptera</taxon>
        <taxon>Panheteroptera</taxon>
        <taxon>Cimicomorpha</taxon>
        <taxon>Miridae</taxon>
        <taxon>Mirini</taxon>
        <taxon>Lygus</taxon>
    </lineage>
</organism>
<dbReference type="Pfam" id="PF15733">
    <property type="entry name" value="DUF4682"/>
    <property type="match status" value="1"/>
</dbReference>